<dbReference type="InterPro" id="IPR006680">
    <property type="entry name" value="Amidohydro-rel"/>
</dbReference>
<dbReference type="PANTHER" id="PTHR43794">
    <property type="entry name" value="AMINOHYDROLASE SSNA-RELATED"/>
    <property type="match status" value="1"/>
</dbReference>
<dbReference type="EMBL" id="JAWJZI010000005">
    <property type="protein sequence ID" value="MDV5170032.1"/>
    <property type="molecule type" value="Genomic_DNA"/>
</dbReference>
<reference evidence="5 6" key="1">
    <citation type="submission" date="2023-10" db="EMBL/GenBank/DDBJ databases">
        <title>Marine bacteria isolated from horseshoe crab.</title>
        <authorList>
            <person name="Cheng T.H."/>
        </authorList>
    </citation>
    <scope>NUCLEOTIDE SEQUENCE [LARGE SCALE GENOMIC DNA]</scope>
    <source>
        <strain evidence="5 6">HSC6</strain>
    </source>
</reference>
<feature type="signal peptide" evidence="3">
    <location>
        <begin position="1"/>
        <end position="24"/>
    </location>
</feature>
<feature type="chain" id="PRO_5045686125" evidence="3">
    <location>
        <begin position="25"/>
        <end position="469"/>
    </location>
</feature>
<dbReference type="CDD" id="cd01298">
    <property type="entry name" value="ATZ_TRZ_like"/>
    <property type="match status" value="1"/>
</dbReference>
<sequence>MMFKKTLVAVSLAAASLASVSSFAAENVDLLIKNATVLTMDEDKNVYENGLVAVKENKIVAVTDGSDLKEFEAKKVIDADGDIVMPGLINTHTHVSMTVFRSLADDVPDRLHRYIFPLEDKLVSRDMVRIGAALGNVEMLKGGVTTYADMYYFEDEVAKTVDEIGMRAVLGETVIMFPVADAANADEGIKYAVNFIEEYKDHPRITPAFAPHAPYTNTTETLKKITELSLKYDVPVLTHLAESDREEEVIAERSDGMSPVEYMADIGALTPKLVGAHVIHVSDSDIELLKKHDVGIAHNMSANIKSAKGVSPAMKMQQEGLRVGLGTDGPMSGNTISTIDEFNQVAKVHKLVNQDRAAMPPVKVIEMATIGAARALHMEDTIGSLEVGKLADIIVIDTKAPNMVPVYNPYSALVYSAYAPNVKHTIVDGKILMKDREMTTVDEEKIRKEALDFADKVRQTVIESGEVVQ</sequence>
<evidence type="ECO:0000256" key="1">
    <source>
        <dbReference type="ARBA" id="ARBA00006745"/>
    </source>
</evidence>
<dbReference type="Pfam" id="PF01979">
    <property type="entry name" value="Amidohydro_1"/>
    <property type="match status" value="1"/>
</dbReference>
<protein>
    <submittedName>
        <fullName evidence="5">Amidohydrolase</fullName>
    </submittedName>
</protein>
<dbReference type="InterPro" id="IPR050287">
    <property type="entry name" value="MTA/SAH_deaminase"/>
</dbReference>
<evidence type="ECO:0000259" key="4">
    <source>
        <dbReference type="Pfam" id="PF01979"/>
    </source>
</evidence>
<organism evidence="5 6">
    <name type="scientific">Photobacterium rosenbergii</name>
    <dbReference type="NCBI Taxonomy" id="294936"/>
    <lineage>
        <taxon>Bacteria</taxon>
        <taxon>Pseudomonadati</taxon>
        <taxon>Pseudomonadota</taxon>
        <taxon>Gammaproteobacteria</taxon>
        <taxon>Vibrionales</taxon>
        <taxon>Vibrionaceae</taxon>
        <taxon>Photobacterium</taxon>
    </lineage>
</organism>
<keyword evidence="3" id="KW-0732">Signal</keyword>
<dbReference type="PANTHER" id="PTHR43794:SF11">
    <property type="entry name" value="AMIDOHYDROLASE-RELATED DOMAIN-CONTAINING PROTEIN"/>
    <property type="match status" value="1"/>
</dbReference>
<dbReference type="Gene3D" id="3.20.20.140">
    <property type="entry name" value="Metal-dependent hydrolases"/>
    <property type="match status" value="1"/>
</dbReference>
<dbReference type="RefSeq" id="WP_317523254.1">
    <property type="nucleotide sequence ID" value="NZ_JAWJZI010000005.1"/>
</dbReference>
<dbReference type="InterPro" id="IPR011059">
    <property type="entry name" value="Metal-dep_hydrolase_composite"/>
</dbReference>
<comment type="similarity">
    <text evidence="1">Belongs to the metallo-dependent hydrolases superfamily. ATZ/TRZ family.</text>
</comment>
<comment type="caution">
    <text evidence="5">The sequence shown here is derived from an EMBL/GenBank/DDBJ whole genome shotgun (WGS) entry which is preliminary data.</text>
</comment>
<gene>
    <name evidence="5" type="ORF">R2X38_13600</name>
</gene>
<dbReference type="Proteomes" id="UP001186452">
    <property type="component" value="Unassembled WGS sequence"/>
</dbReference>
<dbReference type="InterPro" id="IPR032466">
    <property type="entry name" value="Metal_Hydrolase"/>
</dbReference>
<accession>A0ABU3ZIW1</accession>
<keyword evidence="6" id="KW-1185">Reference proteome</keyword>
<dbReference type="Gene3D" id="2.30.40.10">
    <property type="entry name" value="Urease, subunit C, domain 1"/>
    <property type="match status" value="1"/>
</dbReference>
<evidence type="ECO:0000256" key="3">
    <source>
        <dbReference type="SAM" id="SignalP"/>
    </source>
</evidence>
<name>A0ABU3ZIW1_9GAMM</name>
<dbReference type="SUPFAM" id="SSF51338">
    <property type="entry name" value="Composite domain of metallo-dependent hydrolases"/>
    <property type="match status" value="1"/>
</dbReference>
<evidence type="ECO:0000256" key="2">
    <source>
        <dbReference type="ARBA" id="ARBA00022801"/>
    </source>
</evidence>
<keyword evidence="2" id="KW-0378">Hydrolase</keyword>
<proteinExistence type="inferred from homology"/>
<dbReference type="SUPFAM" id="SSF51556">
    <property type="entry name" value="Metallo-dependent hydrolases"/>
    <property type="match status" value="1"/>
</dbReference>
<evidence type="ECO:0000313" key="6">
    <source>
        <dbReference type="Proteomes" id="UP001186452"/>
    </source>
</evidence>
<feature type="domain" description="Amidohydrolase-related" evidence="4">
    <location>
        <begin position="83"/>
        <end position="432"/>
    </location>
</feature>
<evidence type="ECO:0000313" key="5">
    <source>
        <dbReference type="EMBL" id="MDV5170032.1"/>
    </source>
</evidence>